<evidence type="ECO:0000256" key="4">
    <source>
        <dbReference type="ARBA" id="ARBA00022692"/>
    </source>
</evidence>
<comment type="subcellular location">
    <subcellularLocation>
        <location evidence="1">Cell inner membrane</location>
    </subcellularLocation>
</comment>
<accession>A0A1I5CVG7</accession>
<evidence type="ECO:0000313" key="9">
    <source>
        <dbReference type="EMBL" id="SFN90990.1"/>
    </source>
</evidence>
<reference evidence="10" key="1">
    <citation type="submission" date="2016-10" db="EMBL/GenBank/DDBJ databases">
        <authorList>
            <person name="Varghese N."/>
            <person name="Submissions S."/>
        </authorList>
    </citation>
    <scope>NUCLEOTIDE SEQUENCE [LARGE SCALE GENOMIC DNA]</scope>
    <source>
        <strain evidence="10">DSM 28463</strain>
    </source>
</reference>
<sequence length="694" mass="73429">MTETPPPVAIENVRKSLLARISMVWAIPFLALAIALFVAWQAYDARGPLIEIEFADGAGIAKRETELRYRDVSVGVVENVTFSSGLGSVVAHVRLDKAVAPYVDAGSTFWVVRPELTARGISGLDTVLSGVYIEGSWDSTIGPARSRFKGAVEAPLFQSGQKGLQLALRTTPGGTMTDKSPILFRGIEVGRVGKARISQQGSFAIAEAIIYNDYSHLISPSTRFWETSGFTFSVGPSGAEIDFSSFATLVGGGLTFDTFVSGGDPVEDGTVFEVFADEPSARNSLFNASEVETLEMRVVFDGNIAGLAVDAPVELSGLKIGKVQSVSGVIDANAFGDNRVRLNAILSIQPARLGLQDEVTPEAALRFLEARIQEGLRARLASASLLTGGLKIELLQVDDAPPAPFVTGEGIVPIIPTTQSEISDAAATVEGVFNRINNLPIEELLNSAIDFLNSAEAFVSDEDLRETPQDLRALLGDVRGIVTSQDVQDIPGTLNAAIGRFETLLTQLEQDQLTTRLATAVDAAADAARGVTASVEGVPALVSELEAVAAKAKALPLDQLTTQLTALTTSADEILGTEAARQLPADLGAALNEINATLAELRRGGAVTNINATLESTRQAADAVATSTQDLPALVDRIRRVFDQASATIAGYNKGETLSRDAQAALRDISKAADAMTSLARMLERNPDALIRGR</sequence>
<protein>
    <submittedName>
        <fullName evidence="9">Paraquat-inducible protein B</fullName>
    </submittedName>
</protein>
<keyword evidence="3" id="KW-0997">Cell inner membrane</keyword>
<dbReference type="PANTHER" id="PTHR30462:SF0">
    <property type="entry name" value="INTERMEMBRANE TRANSPORT PROTEIN YEBT"/>
    <property type="match status" value="1"/>
</dbReference>
<dbReference type="Proteomes" id="UP000198599">
    <property type="component" value="Unassembled WGS sequence"/>
</dbReference>
<evidence type="ECO:0000256" key="7">
    <source>
        <dbReference type="SAM" id="Phobius"/>
    </source>
</evidence>
<dbReference type="PANTHER" id="PTHR30462">
    <property type="entry name" value="INTERMEMBRANE TRANSPORT PROTEIN PQIB-RELATED"/>
    <property type="match status" value="1"/>
</dbReference>
<evidence type="ECO:0000256" key="5">
    <source>
        <dbReference type="ARBA" id="ARBA00022989"/>
    </source>
</evidence>
<feature type="transmembrane region" description="Helical" evidence="7">
    <location>
        <begin position="21"/>
        <end position="43"/>
    </location>
</feature>
<dbReference type="EMBL" id="FOVP01000011">
    <property type="protein sequence ID" value="SFN90990.1"/>
    <property type="molecule type" value="Genomic_DNA"/>
</dbReference>
<evidence type="ECO:0000256" key="2">
    <source>
        <dbReference type="ARBA" id="ARBA00022475"/>
    </source>
</evidence>
<feature type="domain" description="Mce/MlaD" evidence="8">
    <location>
        <begin position="47"/>
        <end position="133"/>
    </location>
</feature>
<evidence type="ECO:0000256" key="3">
    <source>
        <dbReference type="ARBA" id="ARBA00022519"/>
    </source>
</evidence>
<dbReference type="STRING" id="1005928.SAMN04487859_11117"/>
<dbReference type="RefSeq" id="WP_092838338.1">
    <property type="nucleotide sequence ID" value="NZ_FOVP01000011.1"/>
</dbReference>
<dbReference type="InterPro" id="IPR003399">
    <property type="entry name" value="Mce/MlaD"/>
</dbReference>
<dbReference type="InterPro" id="IPR051800">
    <property type="entry name" value="PqiA-PqiB_transport"/>
</dbReference>
<keyword evidence="4 7" id="KW-0812">Transmembrane</keyword>
<dbReference type="AlphaFoldDB" id="A0A1I5CVG7"/>
<evidence type="ECO:0000256" key="1">
    <source>
        <dbReference type="ARBA" id="ARBA00004533"/>
    </source>
</evidence>
<dbReference type="Pfam" id="PF02470">
    <property type="entry name" value="MlaD"/>
    <property type="match status" value="1"/>
</dbReference>
<organism evidence="9 10">
    <name type="scientific">Roseovarius lutimaris</name>
    <dbReference type="NCBI Taxonomy" id="1005928"/>
    <lineage>
        <taxon>Bacteria</taxon>
        <taxon>Pseudomonadati</taxon>
        <taxon>Pseudomonadota</taxon>
        <taxon>Alphaproteobacteria</taxon>
        <taxon>Rhodobacterales</taxon>
        <taxon>Roseobacteraceae</taxon>
        <taxon>Roseovarius</taxon>
    </lineage>
</organism>
<keyword evidence="2" id="KW-1003">Cell membrane</keyword>
<proteinExistence type="predicted"/>
<keyword evidence="5 7" id="KW-1133">Transmembrane helix</keyword>
<evidence type="ECO:0000256" key="6">
    <source>
        <dbReference type="ARBA" id="ARBA00023136"/>
    </source>
</evidence>
<evidence type="ECO:0000313" key="10">
    <source>
        <dbReference type="Proteomes" id="UP000198599"/>
    </source>
</evidence>
<keyword evidence="6 7" id="KW-0472">Membrane</keyword>
<keyword evidence="10" id="KW-1185">Reference proteome</keyword>
<name>A0A1I5CVG7_9RHOB</name>
<dbReference type="GO" id="GO:0005886">
    <property type="term" value="C:plasma membrane"/>
    <property type="evidence" value="ECO:0007669"/>
    <property type="project" value="UniProtKB-SubCell"/>
</dbReference>
<evidence type="ECO:0000259" key="8">
    <source>
        <dbReference type="Pfam" id="PF02470"/>
    </source>
</evidence>
<dbReference type="OrthoDB" id="9806984at2"/>
<gene>
    <name evidence="9" type="ORF">SAMN04487859_11117</name>
</gene>